<dbReference type="eggNOG" id="COG1215">
    <property type="taxonomic scope" value="Bacteria"/>
</dbReference>
<keyword evidence="7 12" id="KW-0472">Membrane</keyword>
<dbReference type="PANTHER" id="PTHR43867:SF4">
    <property type="entry name" value="BETA-(1-3)-GLUCOSYL TRANSFERASE"/>
    <property type="match status" value="1"/>
</dbReference>
<protein>
    <recommendedName>
        <fullName evidence="10">Beta-monoglucosyldiacylglycerol synthase</fullName>
        <ecNumber evidence="9">2.4.1.336</ecNumber>
    </recommendedName>
    <alternativeName>
        <fullName evidence="11">UDP-glucose:1,2-diacylglycerol 3-beta-D-glucosyltransferase</fullName>
    </alternativeName>
</protein>
<dbReference type="Gene3D" id="3.90.550.10">
    <property type="entry name" value="Spore Coat Polysaccharide Biosynthesis Protein SpsA, Chain A"/>
    <property type="match status" value="1"/>
</dbReference>
<evidence type="ECO:0000256" key="12">
    <source>
        <dbReference type="SAM" id="Phobius"/>
    </source>
</evidence>
<evidence type="ECO:0000256" key="4">
    <source>
        <dbReference type="ARBA" id="ARBA00022692"/>
    </source>
</evidence>
<comment type="catalytic activity">
    <reaction evidence="8">
        <text>a 1,2-diacyl-sn-glycerol + UDP-alpha-D-glucose = a 1,2-diacyl-3-O-(beta-D-glucopyranosyl)-sn-glycerol + UDP + H(+)</text>
        <dbReference type="Rhea" id="RHEA:17285"/>
        <dbReference type="ChEBI" id="CHEBI:15378"/>
        <dbReference type="ChEBI" id="CHEBI:17815"/>
        <dbReference type="ChEBI" id="CHEBI:58223"/>
        <dbReference type="ChEBI" id="CHEBI:58885"/>
        <dbReference type="ChEBI" id="CHEBI:75799"/>
        <dbReference type="EC" id="2.4.1.336"/>
    </reaction>
</comment>
<evidence type="ECO:0000256" key="8">
    <source>
        <dbReference type="ARBA" id="ARBA00053004"/>
    </source>
</evidence>
<dbReference type="PATRIC" id="fig|1245469.3.peg.3883"/>
<keyword evidence="4 12" id="KW-0812">Transmembrane</keyword>
<dbReference type="AlphaFoldDB" id="M4Z857"/>
<dbReference type="GeneID" id="301817624"/>
<dbReference type="InterPro" id="IPR017853">
    <property type="entry name" value="GH"/>
</dbReference>
<feature type="transmembrane region" description="Helical" evidence="12">
    <location>
        <begin position="336"/>
        <end position="358"/>
    </location>
</feature>
<dbReference type="eggNOG" id="COG5309">
    <property type="taxonomic scope" value="Bacteria"/>
</dbReference>
<dbReference type="CDD" id="cd06435">
    <property type="entry name" value="CESA_NdvC_like"/>
    <property type="match status" value="1"/>
</dbReference>
<proteinExistence type="predicted"/>
<evidence type="ECO:0000313" key="13">
    <source>
        <dbReference type="EMBL" id="BAM89794.1"/>
    </source>
</evidence>
<keyword evidence="2" id="KW-0328">Glycosyltransferase</keyword>
<dbReference type="STRING" id="1245469.S58_38040"/>
<dbReference type="GO" id="GO:0005886">
    <property type="term" value="C:plasma membrane"/>
    <property type="evidence" value="ECO:0007669"/>
    <property type="project" value="TreeGrafter"/>
</dbReference>
<feature type="transmembrane region" description="Helical" evidence="12">
    <location>
        <begin position="685"/>
        <end position="714"/>
    </location>
</feature>
<evidence type="ECO:0000256" key="3">
    <source>
        <dbReference type="ARBA" id="ARBA00022679"/>
    </source>
</evidence>
<dbReference type="GO" id="GO:0016758">
    <property type="term" value="F:hexosyltransferase activity"/>
    <property type="evidence" value="ECO:0007669"/>
    <property type="project" value="TreeGrafter"/>
</dbReference>
<feature type="transmembrane region" description="Helical" evidence="12">
    <location>
        <begin position="720"/>
        <end position="742"/>
    </location>
</feature>
<dbReference type="SUPFAM" id="SSF53448">
    <property type="entry name" value="Nucleotide-diphospho-sugar transferases"/>
    <property type="match status" value="1"/>
</dbReference>
<comment type="subcellular location">
    <subcellularLocation>
        <location evidence="1">Membrane</location>
        <topology evidence="1">Multi-pass membrane protein</topology>
    </subcellularLocation>
</comment>
<evidence type="ECO:0000256" key="6">
    <source>
        <dbReference type="ARBA" id="ARBA00022989"/>
    </source>
</evidence>
<dbReference type="RefSeq" id="WP_015666904.1">
    <property type="nucleotide sequence ID" value="NC_020453.1"/>
</dbReference>
<evidence type="ECO:0000256" key="1">
    <source>
        <dbReference type="ARBA" id="ARBA00004141"/>
    </source>
</evidence>
<evidence type="ECO:0000256" key="11">
    <source>
        <dbReference type="ARBA" id="ARBA00078564"/>
    </source>
</evidence>
<feature type="transmembrane region" description="Helical" evidence="12">
    <location>
        <begin position="364"/>
        <end position="387"/>
    </location>
</feature>
<accession>M4Z857</accession>
<feature type="transmembrane region" description="Helical" evidence="12">
    <location>
        <begin position="310"/>
        <end position="329"/>
    </location>
</feature>
<keyword evidence="5" id="KW-0460">Magnesium</keyword>
<dbReference type="EC" id="2.4.1.336" evidence="9"/>
<dbReference type="SUPFAM" id="SSF51445">
    <property type="entry name" value="(Trans)glycosidases"/>
    <property type="match status" value="1"/>
</dbReference>
<keyword evidence="6 12" id="KW-1133">Transmembrane helix</keyword>
<dbReference type="Proteomes" id="UP000011841">
    <property type="component" value="Chromosome"/>
</dbReference>
<dbReference type="FunFam" id="3.90.550.10:FF:000164">
    <property type="entry name" value="Beta-(1-3)-glucosyl transferase"/>
    <property type="match status" value="1"/>
</dbReference>
<feature type="transmembrane region" description="Helical" evidence="12">
    <location>
        <begin position="826"/>
        <end position="848"/>
    </location>
</feature>
<dbReference type="InterPro" id="IPR029044">
    <property type="entry name" value="Nucleotide-diphossugar_trans"/>
</dbReference>
<sequence length="901" mass="100031">MRAVVAVLLLVTAVHAGLWALLEEKQQAPDFSGLLQSVSYDPHEGTGAPDASTVASPERIRADMRTLSRLTRAIRLYSSTGGMEIVPPLAAEAGLKVTLGVWIDKDPDRNEREIQAAINLARRNSNVIGIVVGNETILTATQKVDELIEKIKRVKKSVNVPVTTGDVWNTWRDNPELAANVDFIAAHVLPYWEFFTDEQAVDQAVDRYRLLKDQFRGKRIMIAEFGWPSQGYSRSEGGRGPAVPGPFRQAKVIRNFLAQAASIGMEYNIVEAIDQPWKYFEGGVGPYWGVLNASREAKFAWTGPIVNPDYWKLATTALLVGVLLSLPIVRLRQPTVLQAMVLAITAHGVGAWVSNVFAYWNVHYFVWGSTFALSLGLTLLVPLILIAMARIEEIAAIAFGHEPRRLLTRDKVAQERAAAPEGYCPKVSIHVPAYFEPVEMMKQTLDALARLDYPNYEVVCIINNTPDPAFWQPIQDHCRMLGERFKFINAEKVKGFKAGALRIAMERTAVDAEIIGIIDADYVVTPDWLSDLVPAFADPTVGLVQAPQEHRDEHLSLMHYIMNGEYAGFFDIGMVQRNEENAIIVHGTMCLIRRAAMDMAGGWSSDTICEDTDLGLAIQELGWQTHYTATRYGSGLLPDTYEAFKKQRHRWAYGGFQIVKKHWQRFLPGRSRLTSDQKREFSLGWLNWLGAESLGVVVAILNLIWVPIVAFAGIAIPDKILTIPIIAAFVVSLAHFLILYRLRVAVRPWQMLGAMVAAMSVQWTVSRAVAQGLITEHLAFARTSKGGLSRMSIEFQAFWEAVIGALLLIGATILITTNHLAITELYIFAAVLILESLPFLSAVAIALLEMSRINSFEFWRYTTVRTAELIGLRPVWVPELAGPGMQPAPLSAAATKVAEKV</sequence>
<feature type="transmembrane region" description="Helical" evidence="12">
    <location>
        <begin position="797"/>
        <end position="820"/>
    </location>
</feature>
<dbReference type="Gene3D" id="3.20.20.80">
    <property type="entry name" value="Glycosidases"/>
    <property type="match status" value="1"/>
</dbReference>
<dbReference type="Pfam" id="PF13641">
    <property type="entry name" value="Glyco_tranf_2_3"/>
    <property type="match status" value="1"/>
</dbReference>
<gene>
    <name evidence="13" type="ORF">S58_38040</name>
</gene>
<dbReference type="EMBL" id="AP012603">
    <property type="protein sequence ID" value="BAM89794.1"/>
    <property type="molecule type" value="Genomic_DNA"/>
</dbReference>
<dbReference type="HOGENOM" id="CLU_016454_0_0_5"/>
<reference evidence="13 14" key="1">
    <citation type="journal article" date="2013" name="Appl. Environ. Microbiol.">
        <title>Genome analysis suggests that the soil oligotrophic bacterium Agromonas oligotrophica (Bradyrhizobium oligotrophicum) is a nitrogen-fixing symbiont of Aeschynomene indica.</title>
        <authorList>
            <person name="Okubo T."/>
            <person name="Fukushima S."/>
            <person name="Itakura M."/>
            <person name="Oshima K."/>
            <person name="Longtonglang A."/>
            <person name="Teaumroong N."/>
            <person name="Mitsui H."/>
            <person name="Hattori M."/>
            <person name="Hattori R."/>
            <person name="Hattori T."/>
            <person name="Minamisawa K."/>
        </authorList>
    </citation>
    <scope>NUCLEOTIDE SEQUENCE [LARGE SCALE GENOMIC DNA]</scope>
    <source>
        <strain evidence="13 14">S58</strain>
    </source>
</reference>
<evidence type="ECO:0000256" key="5">
    <source>
        <dbReference type="ARBA" id="ARBA00022842"/>
    </source>
</evidence>
<evidence type="ECO:0000256" key="9">
    <source>
        <dbReference type="ARBA" id="ARBA00066964"/>
    </source>
</evidence>
<evidence type="ECO:0000256" key="2">
    <source>
        <dbReference type="ARBA" id="ARBA00022676"/>
    </source>
</evidence>
<dbReference type="KEGG" id="aol:S58_38040"/>
<evidence type="ECO:0000313" key="14">
    <source>
        <dbReference type="Proteomes" id="UP000011841"/>
    </source>
</evidence>
<keyword evidence="3 13" id="KW-0808">Transferase</keyword>
<evidence type="ECO:0000256" key="10">
    <source>
        <dbReference type="ARBA" id="ARBA00068721"/>
    </source>
</evidence>
<dbReference type="OrthoDB" id="9806824at2"/>
<organism evidence="13 14">
    <name type="scientific">Bradyrhizobium oligotrophicum S58</name>
    <dbReference type="NCBI Taxonomy" id="1245469"/>
    <lineage>
        <taxon>Bacteria</taxon>
        <taxon>Pseudomonadati</taxon>
        <taxon>Pseudomonadota</taxon>
        <taxon>Alphaproteobacteria</taxon>
        <taxon>Hyphomicrobiales</taxon>
        <taxon>Nitrobacteraceae</taxon>
        <taxon>Bradyrhizobium</taxon>
    </lineage>
</organism>
<name>M4Z857_9BRAD</name>
<keyword evidence="14" id="KW-1185">Reference proteome</keyword>
<dbReference type="PANTHER" id="PTHR43867">
    <property type="entry name" value="CELLULOSE SYNTHASE CATALYTIC SUBUNIT A [UDP-FORMING]"/>
    <property type="match status" value="1"/>
</dbReference>
<dbReference type="InterPro" id="IPR050321">
    <property type="entry name" value="Glycosyltr_2/OpgH_subfam"/>
</dbReference>
<evidence type="ECO:0000256" key="7">
    <source>
        <dbReference type="ARBA" id="ARBA00023136"/>
    </source>
</evidence>